<evidence type="ECO:0000256" key="2">
    <source>
        <dbReference type="ARBA" id="ARBA00008724"/>
    </source>
</evidence>
<evidence type="ECO:0000256" key="1">
    <source>
        <dbReference type="ARBA" id="ARBA00004173"/>
    </source>
</evidence>
<dbReference type="FunFam" id="1.10.10.200:FF:000002">
    <property type="entry name" value="Probable transcriptional regulatory protein CLM62_37755"/>
    <property type="match status" value="1"/>
</dbReference>
<dbReference type="Pfam" id="PF01709">
    <property type="entry name" value="Transcrip_reg"/>
    <property type="match status" value="1"/>
</dbReference>
<keyword evidence="6" id="KW-1185">Reference proteome</keyword>
<dbReference type="GO" id="GO:0005739">
    <property type="term" value="C:mitochondrion"/>
    <property type="evidence" value="ECO:0007669"/>
    <property type="project" value="UniProtKB-SubCell"/>
</dbReference>
<dbReference type="InterPro" id="IPR048300">
    <property type="entry name" value="TACO1_YebC-like_2nd/3rd_dom"/>
</dbReference>
<dbReference type="AlphaFoldDB" id="A0A553PBC1"/>
<dbReference type="EMBL" id="VCGU01000005">
    <property type="protein sequence ID" value="TRY74985.1"/>
    <property type="molecule type" value="Genomic_DNA"/>
</dbReference>
<dbReference type="OrthoDB" id="2017544at2759"/>
<comment type="caution">
    <text evidence="5">The sequence shown here is derived from an EMBL/GenBank/DDBJ whole genome shotgun (WGS) entry which is preliminary data.</text>
</comment>
<dbReference type="InterPro" id="IPR017856">
    <property type="entry name" value="Integrase-like_N"/>
</dbReference>
<dbReference type="InterPro" id="IPR029072">
    <property type="entry name" value="YebC-like"/>
</dbReference>
<dbReference type="PANTHER" id="PTHR12532">
    <property type="entry name" value="TRANSLATIONAL ACTIVATOR OF CYTOCHROME C OXIDASE 1"/>
    <property type="match status" value="1"/>
</dbReference>
<accession>A0A553PBC1</accession>
<gene>
    <name evidence="5" type="ORF">TCAL_12138</name>
</gene>
<dbReference type="Gene3D" id="3.30.70.980">
    <property type="match status" value="2"/>
</dbReference>
<name>A0A553PBC1_TIGCA</name>
<dbReference type="InterPro" id="IPR002876">
    <property type="entry name" value="Transcrip_reg_TACO1-like"/>
</dbReference>
<protein>
    <submittedName>
        <fullName evidence="5">Uncharacterized protein</fullName>
    </submittedName>
</protein>
<dbReference type="InterPro" id="IPR049083">
    <property type="entry name" value="TACO1_YebC_N"/>
</dbReference>
<dbReference type="PANTHER" id="PTHR12532:SF0">
    <property type="entry name" value="TRANSLATIONAL ACTIVATOR OF CYTOCHROME C OXIDASE 1"/>
    <property type="match status" value="1"/>
</dbReference>
<evidence type="ECO:0000259" key="4">
    <source>
        <dbReference type="Pfam" id="PF20772"/>
    </source>
</evidence>
<feature type="domain" description="TACO1/YebC-like second and third" evidence="3">
    <location>
        <begin position="136"/>
        <end position="296"/>
    </location>
</feature>
<feature type="domain" description="TACO1/YebC-like N-terminal" evidence="4">
    <location>
        <begin position="53"/>
        <end position="125"/>
    </location>
</feature>
<reference evidence="5 6" key="1">
    <citation type="journal article" date="2018" name="Nat. Ecol. Evol.">
        <title>Genomic signatures of mitonuclear coevolution across populations of Tigriopus californicus.</title>
        <authorList>
            <person name="Barreto F.S."/>
            <person name="Watson E.T."/>
            <person name="Lima T.G."/>
            <person name="Willett C.S."/>
            <person name="Edmands S."/>
            <person name="Li W."/>
            <person name="Burton R.S."/>
        </authorList>
    </citation>
    <scope>NUCLEOTIDE SEQUENCE [LARGE SCALE GENOMIC DNA]</scope>
    <source>
        <strain evidence="5 6">San Diego</strain>
    </source>
</reference>
<dbReference type="InterPro" id="IPR026564">
    <property type="entry name" value="Transcrip_reg_TACO1-like_dom3"/>
</dbReference>
<dbReference type="Proteomes" id="UP000318571">
    <property type="component" value="Chromosome 2"/>
</dbReference>
<dbReference type="OMA" id="CIELDCD"/>
<comment type="subcellular location">
    <subcellularLocation>
        <location evidence="1">Mitochondrion</location>
    </subcellularLocation>
</comment>
<sequence>MLGRAGLAVWARNGSCWVARHSDWTCRAVAPSLVGRWPAPIWRVSLERAKGHSKWQNIRHIKGANDALRARLFNLYSSRIIMAIRAQGGQTNPELNRALKRALEEARAHDMPKATIDKAVAAASDKNMAQLVESWHEVRGPGRAALLIQCLAKNKRIAESAVQGVLRKRGGAFETGLTAMFDHVGEVTVQVPVQSDWDLNRAEDLAIECSAEDVTELTAAQDDPDHRYFMFACPPNQVSRLQDELTQQGQRVVHVESGYRPRTWSSPLSPLNAKMLEVLISTLEKNEIVVRVFHNAPDDTE</sequence>
<dbReference type="Pfam" id="PF20772">
    <property type="entry name" value="TACO1_YebC_N"/>
    <property type="match status" value="1"/>
</dbReference>
<evidence type="ECO:0000259" key="3">
    <source>
        <dbReference type="Pfam" id="PF01709"/>
    </source>
</evidence>
<proteinExistence type="inferred from homology"/>
<evidence type="ECO:0000313" key="5">
    <source>
        <dbReference type="EMBL" id="TRY74985.1"/>
    </source>
</evidence>
<dbReference type="Gene3D" id="1.10.10.200">
    <property type="match status" value="1"/>
</dbReference>
<dbReference type="SUPFAM" id="SSF75625">
    <property type="entry name" value="YebC-like"/>
    <property type="match status" value="1"/>
</dbReference>
<dbReference type="STRING" id="6832.A0A553PBC1"/>
<comment type="similarity">
    <text evidence="2">Belongs to the TACO1 family.</text>
</comment>
<organism evidence="5 6">
    <name type="scientific">Tigriopus californicus</name>
    <name type="common">Marine copepod</name>
    <dbReference type="NCBI Taxonomy" id="6832"/>
    <lineage>
        <taxon>Eukaryota</taxon>
        <taxon>Metazoa</taxon>
        <taxon>Ecdysozoa</taxon>
        <taxon>Arthropoda</taxon>
        <taxon>Crustacea</taxon>
        <taxon>Multicrustacea</taxon>
        <taxon>Hexanauplia</taxon>
        <taxon>Copepoda</taxon>
        <taxon>Harpacticoida</taxon>
        <taxon>Harpacticidae</taxon>
        <taxon>Tigriopus</taxon>
    </lineage>
</organism>
<evidence type="ECO:0000313" key="6">
    <source>
        <dbReference type="Proteomes" id="UP000318571"/>
    </source>
</evidence>